<dbReference type="RefSeq" id="WP_022636673.1">
    <property type="nucleotide sequence ID" value="NZ_ASJR01000008.1"/>
</dbReference>
<protein>
    <recommendedName>
        <fullName evidence="4">Outer membrane protein beta-barrel domain-containing protein</fullName>
    </recommendedName>
</protein>
<dbReference type="AlphaFoldDB" id="U7DA36"/>
<feature type="signal peptide" evidence="1">
    <location>
        <begin position="1"/>
        <end position="22"/>
    </location>
</feature>
<name>U7DA36_9BACT</name>
<dbReference type="Proteomes" id="UP000017148">
    <property type="component" value="Unassembled WGS sequence"/>
</dbReference>
<dbReference type="InterPro" id="IPR011250">
    <property type="entry name" value="OMP/PagP_B-barrel"/>
</dbReference>
<dbReference type="SUPFAM" id="SSF56925">
    <property type="entry name" value="OMPA-like"/>
    <property type="match status" value="1"/>
</dbReference>
<feature type="chain" id="PRO_5004679119" description="Outer membrane protein beta-barrel domain-containing protein" evidence="1">
    <location>
        <begin position="23"/>
        <end position="190"/>
    </location>
</feature>
<sequence length="190" mass="21115">MKKTVCFIVLLAGLLFASEDQASFDVGIGTRVGIDGFGASGRVWIGDNFAATIGAGSTYDREREWGELYATYTIPTSWPIAPYALWGVGLQRVDLVEMDPVEYNHVVWNTSWGIGGEMFFGDCQSHGVALEVTYRTGGKLEYRGESQTGMGDENQVDRTVTENIGHGAVRLLYHFNITRFSRRDRAEEEL</sequence>
<evidence type="ECO:0000256" key="1">
    <source>
        <dbReference type="SAM" id="SignalP"/>
    </source>
</evidence>
<evidence type="ECO:0000313" key="2">
    <source>
        <dbReference type="EMBL" id="ERP31972.1"/>
    </source>
</evidence>
<evidence type="ECO:0008006" key="4">
    <source>
        <dbReference type="Google" id="ProtNLM"/>
    </source>
</evidence>
<gene>
    <name evidence="2" type="ORF">CALK_1194</name>
</gene>
<keyword evidence="3" id="KW-1185">Reference proteome</keyword>
<dbReference type="EMBL" id="ASJR01000008">
    <property type="protein sequence ID" value="ERP31972.1"/>
    <property type="molecule type" value="Genomic_DNA"/>
</dbReference>
<comment type="caution">
    <text evidence="2">The sequence shown here is derived from an EMBL/GenBank/DDBJ whole genome shotgun (WGS) entry which is preliminary data.</text>
</comment>
<dbReference type="STRING" id="1313304.CALK_1194"/>
<keyword evidence="1" id="KW-0732">Signal</keyword>
<evidence type="ECO:0000313" key="3">
    <source>
        <dbReference type="Proteomes" id="UP000017148"/>
    </source>
</evidence>
<organism evidence="2 3">
    <name type="scientific">Chitinivibrio alkaliphilus ACht1</name>
    <dbReference type="NCBI Taxonomy" id="1313304"/>
    <lineage>
        <taxon>Bacteria</taxon>
        <taxon>Pseudomonadati</taxon>
        <taxon>Fibrobacterota</taxon>
        <taxon>Chitinivibrionia</taxon>
        <taxon>Chitinivibrionales</taxon>
        <taxon>Chitinivibrionaceae</taxon>
        <taxon>Chitinivibrio</taxon>
    </lineage>
</organism>
<proteinExistence type="predicted"/>
<reference evidence="2 3" key="1">
    <citation type="journal article" date="2013" name="Environ. Microbiol.">
        <title>Genome analysis of Chitinivibrio alkaliphilus gen. nov., sp. nov., a novel extremely haloalkaliphilic anaerobic chitinolytic bacterium from the candidate phylum Termite Group 3.</title>
        <authorList>
            <person name="Sorokin D.Y."/>
            <person name="Gumerov V.M."/>
            <person name="Rakitin A.L."/>
            <person name="Beletsky A.V."/>
            <person name="Damste J.S."/>
            <person name="Muyzer G."/>
            <person name="Mardanov A.V."/>
            <person name="Ravin N.V."/>
        </authorList>
    </citation>
    <scope>NUCLEOTIDE SEQUENCE [LARGE SCALE GENOMIC DNA]</scope>
    <source>
        <strain evidence="2 3">ACht1</strain>
    </source>
</reference>
<accession>U7DA36</accession>